<keyword evidence="12" id="KW-1185">Reference proteome</keyword>
<feature type="chain" id="PRO_5032314057" evidence="8">
    <location>
        <begin position="18"/>
        <end position="1455"/>
    </location>
</feature>
<keyword evidence="4 7" id="KW-0472">Membrane</keyword>
<proteinExistence type="predicted"/>
<dbReference type="Gene3D" id="2.10.50.10">
    <property type="entry name" value="Tumor Necrosis Factor Receptor, subunit A, domain 2"/>
    <property type="match status" value="2"/>
</dbReference>
<evidence type="ECO:0000313" key="12">
    <source>
        <dbReference type="Proteomes" id="UP000604046"/>
    </source>
</evidence>
<feature type="domain" description="Receptor ligand binding region" evidence="9">
    <location>
        <begin position="72"/>
        <end position="417"/>
    </location>
</feature>
<keyword evidence="6" id="KW-0325">Glycoprotein</keyword>
<feature type="transmembrane region" description="Helical" evidence="7">
    <location>
        <begin position="810"/>
        <end position="832"/>
    </location>
</feature>
<dbReference type="Proteomes" id="UP000604046">
    <property type="component" value="Unassembled WGS sequence"/>
</dbReference>
<dbReference type="InterPro" id="IPR009030">
    <property type="entry name" value="Growth_fac_rcpt_cys_sf"/>
</dbReference>
<dbReference type="SUPFAM" id="SSF57184">
    <property type="entry name" value="Growth factor receptor domain"/>
    <property type="match status" value="1"/>
</dbReference>
<comment type="caution">
    <text evidence="11">The sequence shown here is derived from an EMBL/GenBank/DDBJ whole genome shotgun (WGS) entry which is preliminary data.</text>
</comment>
<accession>A0A812GY06</accession>
<dbReference type="GO" id="GO:0016020">
    <property type="term" value="C:membrane"/>
    <property type="evidence" value="ECO:0007669"/>
    <property type="project" value="UniProtKB-SubCell"/>
</dbReference>
<dbReference type="Gene3D" id="3.40.50.2300">
    <property type="match status" value="2"/>
</dbReference>
<evidence type="ECO:0000313" key="11">
    <source>
        <dbReference type="EMBL" id="CAE6933571.1"/>
    </source>
</evidence>
<organism evidence="11 12">
    <name type="scientific">Symbiodinium natans</name>
    <dbReference type="NCBI Taxonomy" id="878477"/>
    <lineage>
        <taxon>Eukaryota</taxon>
        <taxon>Sar</taxon>
        <taxon>Alveolata</taxon>
        <taxon>Dinophyceae</taxon>
        <taxon>Suessiales</taxon>
        <taxon>Symbiodiniaceae</taxon>
        <taxon>Symbiodinium</taxon>
    </lineage>
</organism>
<evidence type="ECO:0000256" key="4">
    <source>
        <dbReference type="ARBA" id="ARBA00023136"/>
    </source>
</evidence>
<feature type="transmembrane region" description="Helical" evidence="7">
    <location>
        <begin position="943"/>
        <end position="960"/>
    </location>
</feature>
<dbReference type="InterPro" id="IPR050726">
    <property type="entry name" value="mGluR"/>
</dbReference>
<feature type="transmembrane region" description="Helical" evidence="7">
    <location>
        <begin position="1004"/>
        <end position="1023"/>
    </location>
</feature>
<dbReference type="InterPro" id="IPR001828">
    <property type="entry name" value="ANF_lig-bd_rcpt"/>
</dbReference>
<evidence type="ECO:0000256" key="8">
    <source>
        <dbReference type="SAM" id="SignalP"/>
    </source>
</evidence>
<evidence type="ECO:0000256" key="7">
    <source>
        <dbReference type="SAM" id="Phobius"/>
    </source>
</evidence>
<sequence>MPLFLIILLSTLAWSKSELYLGAIGAWTAYAPDLLIAIIAAHLDFQKNWDASVAERFGPPIIQIPQVHPNATSINLRIGTTHARQDVGVASALDMMLGLDGAPPVIGLIGGSLSSVTMPIATMAAVQQVPQLSFSATSFALSNKDAYPFFLRTAPPDNIQSRALWRWILQFEVVLATCLYTTEGYGQGLYTVLKELAQADGYQDRVQGQGLQEPFDRDEARKVARIARRMGSRFIILLMSQVMAMSFIYVLEEEGMLSSEWQIVGSDTLSSIGIRHVLPVGFMFFLSDGKGEKFHDFRQLWSMLEPEDIIGPQSLGKYRLNKMREPLANGSVEGVLTDTSTWGTSLSAYAAFSFDALYAFIIAINQLLNAGVPTDAIQGHVLLEEMRKTSFTGVSGEVSFDENGDRLASYQLWNVQPVGTSSTPASPEARVAASFSASTLSFTFLTQVVWMDSTTGLRPPSQLFSCDPGFYQDQQSKQCKECPRGQMCLGGPAAPSLPCPRGSFANETGSTECRPCPRGNVARDVGSAECSECLPGYAAPEEGMEACKRCEPGSYMPSAQGIRCLPCGKNQITLYSGAEAESECLCSQGSFMCEGRGCIPCPEGLYCPTGLALPQQRGGFWTEPVSTGSLQCAFSVLRCRDNLECPAGPLGTCAAGREGRACNNCKEKHFPVDVGCQSCGDADLLPGVIFAVFLLLALILLSISGLEPNQVSLNTLTATAIASQLVMAIQALGSIRELAIQWQEPVKTLIDLASVLTFDFHLIRITCIYGTDSPVLLFISQLLACPAACTVLLCSWLLSRVFGRPKPMDVILNHCGLLFFAFFLSITLTTLMPFQCVPNPDGSASMMTDPGIVCYQSDEHATLVGLAVMGLFTQPVAVLGWATFAIMMYPSRVATGRGLRLVNKHRFLFHRFKPRNYYYGLVLLYRNGLVALLPVVLVGAPSLQVPLMGAVLIASLAVQAHTCPWRTARANLVDLLLTAFLLVILLGAAPLLKMEDDESTAVLGWLLCIPVLAILVAALLALLKTAISSFQNRHLYGIFLCHHKGGSGSLCRLMKILIARHSSTRVFLDCDQLENLDYLFDIVRTATRSVVVVLTPELLRRVWCAGEIATAWKNRITTVPLVCDGFHALSDEAQKLIPTLWTPQQKQILANYGVEIDAVNGAYAWLQHELTALEMPRFGAVTGRESAVLEMLRRCGLAPPVRSNLSILKSSSSSQGVQARARILITSSVADAESLSACEVFMLMLMAHLHVECVVVQSARQMASWKPFAYYLVILLFRGMFRDSSFAKILLSANAPSPSGRCLELVSVIADSHFDFPSLESLEMDDTYLARVSSMDSDRPLHGPSDSRKLLNAYQNLLNVLALPFSPLASEGLQQKQVAEIATRMHRYKDAAAAASKDEADDNALQAGETGELGSEAAYMSSDCAEFSDFMNFVPQAFSLLSDDGFDLRSDTFSM</sequence>
<dbReference type="GO" id="GO:0004930">
    <property type="term" value="F:G protein-coupled receptor activity"/>
    <property type="evidence" value="ECO:0007669"/>
    <property type="project" value="InterPro"/>
</dbReference>
<comment type="subcellular location">
    <subcellularLocation>
        <location evidence="1">Membrane</location>
        <topology evidence="1">Multi-pass membrane protein</topology>
    </subcellularLocation>
</comment>
<evidence type="ECO:0000256" key="5">
    <source>
        <dbReference type="ARBA" id="ARBA00023170"/>
    </source>
</evidence>
<keyword evidence="5" id="KW-0675">Receptor</keyword>
<evidence type="ECO:0000259" key="10">
    <source>
        <dbReference type="Pfam" id="PF07699"/>
    </source>
</evidence>
<evidence type="ECO:0000259" key="9">
    <source>
        <dbReference type="Pfam" id="PF01094"/>
    </source>
</evidence>
<dbReference type="SUPFAM" id="SSF52200">
    <property type="entry name" value="Toll/Interleukin receptor TIR domain"/>
    <property type="match status" value="1"/>
</dbReference>
<keyword evidence="2 7" id="KW-0812">Transmembrane</keyword>
<evidence type="ECO:0000256" key="6">
    <source>
        <dbReference type="ARBA" id="ARBA00023180"/>
    </source>
</evidence>
<feature type="transmembrane region" description="Helical" evidence="7">
    <location>
        <begin position="778"/>
        <end position="798"/>
    </location>
</feature>
<feature type="signal peptide" evidence="8">
    <location>
        <begin position="1"/>
        <end position="17"/>
    </location>
</feature>
<dbReference type="Pfam" id="PF07699">
    <property type="entry name" value="Ephrin_rec_like"/>
    <property type="match status" value="2"/>
</dbReference>
<feature type="transmembrane region" description="Helical" evidence="7">
    <location>
        <begin position="684"/>
        <end position="703"/>
    </location>
</feature>
<dbReference type="InterPro" id="IPR028082">
    <property type="entry name" value="Peripla_BP_I"/>
</dbReference>
<evidence type="ECO:0000256" key="1">
    <source>
        <dbReference type="ARBA" id="ARBA00004141"/>
    </source>
</evidence>
<dbReference type="EMBL" id="CAJNDS010000047">
    <property type="protein sequence ID" value="CAE6933571.1"/>
    <property type="molecule type" value="Genomic_DNA"/>
</dbReference>
<feature type="transmembrane region" description="Helical" evidence="7">
    <location>
        <begin position="916"/>
        <end position="937"/>
    </location>
</feature>
<dbReference type="InterPro" id="IPR011641">
    <property type="entry name" value="Tyr-kin_ephrin_A/B_rcpt-like"/>
</dbReference>
<dbReference type="SMART" id="SM01411">
    <property type="entry name" value="Ephrin_rec_like"/>
    <property type="match status" value="3"/>
</dbReference>
<gene>
    <name evidence="11" type="primary">Grm5</name>
    <name evidence="11" type="ORF">SNAT2548_LOCUS961</name>
</gene>
<dbReference type="PRINTS" id="PR00248">
    <property type="entry name" value="GPCRMGR"/>
</dbReference>
<dbReference type="InterPro" id="IPR000337">
    <property type="entry name" value="GPCR_3"/>
</dbReference>
<reference evidence="11" key="1">
    <citation type="submission" date="2021-02" db="EMBL/GenBank/DDBJ databases">
        <authorList>
            <person name="Dougan E. K."/>
            <person name="Rhodes N."/>
            <person name="Thang M."/>
            <person name="Chan C."/>
        </authorList>
    </citation>
    <scope>NUCLEOTIDE SEQUENCE</scope>
</reference>
<name>A0A812GY06_9DINO</name>
<dbReference type="SUPFAM" id="SSF53822">
    <property type="entry name" value="Periplasmic binding protein-like I"/>
    <property type="match status" value="1"/>
</dbReference>
<dbReference type="InterPro" id="IPR035897">
    <property type="entry name" value="Toll_tir_struct_dom_sf"/>
</dbReference>
<dbReference type="Pfam" id="PF01094">
    <property type="entry name" value="ANF_receptor"/>
    <property type="match status" value="1"/>
</dbReference>
<evidence type="ECO:0000256" key="2">
    <source>
        <dbReference type="ARBA" id="ARBA00022692"/>
    </source>
</evidence>
<feature type="domain" description="Tyrosine-protein kinase ephrin type A/B receptor-like" evidence="10">
    <location>
        <begin position="497"/>
        <end position="533"/>
    </location>
</feature>
<feature type="transmembrane region" description="Helical" evidence="7">
    <location>
        <begin position="972"/>
        <end position="992"/>
    </location>
</feature>
<evidence type="ECO:0000256" key="3">
    <source>
        <dbReference type="ARBA" id="ARBA00022989"/>
    </source>
</evidence>
<dbReference type="PANTHER" id="PTHR24060">
    <property type="entry name" value="METABOTROPIC GLUTAMATE RECEPTOR"/>
    <property type="match status" value="1"/>
</dbReference>
<keyword evidence="3 7" id="KW-1133">Transmembrane helix</keyword>
<keyword evidence="8" id="KW-0732">Signal</keyword>
<feature type="domain" description="Tyrosine-protein kinase ephrin type A/B receptor-like" evidence="10">
    <location>
        <begin position="540"/>
        <end position="584"/>
    </location>
</feature>
<dbReference type="OrthoDB" id="425344at2759"/>
<feature type="transmembrane region" description="Helical" evidence="7">
    <location>
        <begin position="715"/>
        <end position="735"/>
    </location>
</feature>
<protein>
    <submittedName>
        <fullName evidence="11">Grm5 protein</fullName>
    </submittedName>
</protein>